<keyword evidence="3" id="KW-1185">Reference proteome</keyword>
<proteinExistence type="predicted"/>
<organism evidence="2 3">
    <name type="scientific">Armillaria solidipes</name>
    <dbReference type="NCBI Taxonomy" id="1076256"/>
    <lineage>
        <taxon>Eukaryota</taxon>
        <taxon>Fungi</taxon>
        <taxon>Dikarya</taxon>
        <taxon>Basidiomycota</taxon>
        <taxon>Agaricomycotina</taxon>
        <taxon>Agaricomycetes</taxon>
        <taxon>Agaricomycetidae</taxon>
        <taxon>Agaricales</taxon>
        <taxon>Marasmiineae</taxon>
        <taxon>Physalacriaceae</taxon>
        <taxon>Armillaria</taxon>
    </lineage>
</organism>
<name>A0A2H3CPK3_9AGAR</name>
<evidence type="ECO:0000313" key="3">
    <source>
        <dbReference type="Proteomes" id="UP000218334"/>
    </source>
</evidence>
<dbReference type="EMBL" id="KZ293415">
    <property type="protein sequence ID" value="PBK78687.1"/>
    <property type="molecule type" value="Genomic_DNA"/>
</dbReference>
<evidence type="ECO:0000256" key="1">
    <source>
        <dbReference type="SAM" id="MobiDB-lite"/>
    </source>
</evidence>
<protein>
    <submittedName>
        <fullName evidence="2">Uncharacterized protein</fullName>
    </submittedName>
</protein>
<reference evidence="3" key="1">
    <citation type="journal article" date="2017" name="Nat. Ecol. Evol.">
        <title>Genome expansion and lineage-specific genetic innovations in the forest pathogenic fungi Armillaria.</title>
        <authorList>
            <person name="Sipos G."/>
            <person name="Prasanna A.N."/>
            <person name="Walter M.C."/>
            <person name="O'Connor E."/>
            <person name="Balint B."/>
            <person name="Krizsan K."/>
            <person name="Kiss B."/>
            <person name="Hess J."/>
            <person name="Varga T."/>
            <person name="Slot J."/>
            <person name="Riley R."/>
            <person name="Boka B."/>
            <person name="Rigling D."/>
            <person name="Barry K."/>
            <person name="Lee J."/>
            <person name="Mihaltcheva S."/>
            <person name="LaButti K."/>
            <person name="Lipzen A."/>
            <person name="Waldron R."/>
            <person name="Moloney N.M."/>
            <person name="Sperisen C."/>
            <person name="Kredics L."/>
            <person name="Vagvoelgyi C."/>
            <person name="Patrignani A."/>
            <person name="Fitzpatrick D."/>
            <person name="Nagy I."/>
            <person name="Doyle S."/>
            <person name="Anderson J.B."/>
            <person name="Grigoriev I.V."/>
            <person name="Gueldener U."/>
            <person name="Muensterkoetter M."/>
            <person name="Nagy L.G."/>
        </authorList>
    </citation>
    <scope>NUCLEOTIDE SEQUENCE [LARGE SCALE GENOMIC DNA]</scope>
    <source>
        <strain evidence="3">28-4</strain>
    </source>
</reference>
<evidence type="ECO:0000313" key="2">
    <source>
        <dbReference type="EMBL" id="PBK78687.1"/>
    </source>
</evidence>
<sequence length="108" mass="12168">MLEFGINVNWQSIDKDAFDGAKEKLEHCLEERCGVRCHLNNGRVQCIPIGLLQESCQGVLFIPVSDFAPNDVNKHQASVEENYAQQEEVRPHTDSPDLCDSLQRTPNS</sequence>
<gene>
    <name evidence="2" type="ORF">ARMSODRAFT_50401</name>
</gene>
<dbReference type="Proteomes" id="UP000218334">
    <property type="component" value="Unassembled WGS sequence"/>
</dbReference>
<feature type="region of interest" description="Disordered" evidence="1">
    <location>
        <begin position="73"/>
        <end position="108"/>
    </location>
</feature>
<dbReference type="AlphaFoldDB" id="A0A2H3CPK3"/>
<accession>A0A2H3CPK3</accession>